<accession>A0ABR4AGE3</accession>
<evidence type="ECO:0000313" key="2">
    <source>
        <dbReference type="Proteomes" id="UP001590951"/>
    </source>
</evidence>
<protein>
    <submittedName>
        <fullName evidence="1">Uncharacterized protein</fullName>
    </submittedName>
</protein>
<dbReference type="EMBL" id="JBHFEH010000195">
    <property type="protein sequence ID" value="KAL2044574.1"/>
    <property type="molecule type" value="Genomic_DNA"/>
</dbReference>
<gene>
    <name evidence="1" type="ORF">ABVK25_012369</name>
</gene>
<keyword evidence="2" id="KW-1185">Reference proteome</keyword>
<reference evidence="1 2" key="1">
    <citation type="submission" date="2024-09" db="EMBL/GenBank/DDBJ databases">
        <title>Rethinking Asexuality: The Enigmatic Case of Functional Sexual Genes in Lepraria (Stereocaulaceae).</title>
        <authorList>
            <person name="Doellman M."/>
            <person name="Sun Y."/>
            <person name="Barcenas-Pena A."/>
            <person name="Lumbsch H.T."/>
            <person name="Grewe F."/>
        </authorList>
    </citation>
    <scope>NUCLEOTIDE SEQUENCE [LARGE SCALE GENOMIC DNA]</scope>
    <source>
        <strain evidence="1 2">Grewe 0041</strain>
    </source>
</reference>
<organism evidence="1 2">
    <name type="scientific">Lepraria finkii</name>
    <dbReference type="NCBI Taxonomy" id="1340010"/>
    <lineage>
        <taxon>Eukaryota</taxon>
        <taxon>Fungi</taxon>
        <taxon>Dikarya</taxon>
        <taxon>Ascomycota</taxon>
        <taxon>Pezizomycotina</taxon>
        <taxon>Lecanoromycetes</taxon>
        <taxon>OSLEUM clade</taxon>
        <taxon>Lecanoromycetidae</taxon>
        <taxon>Lecanorales</taxon>
        <taxon>Lecanorineae</taxon>
        <taxon>Stereocaulaceae</taxon>
        <taxon>Lepraria</taxon>
    </lineage>
</organism>
<evidence type="ECO:0000313" key="1">
    <source>
        <dbReference type="EMBL" id="KAL2044574.1"/>
    </source>
</evidence>
<dbReference type="Proteomes" id="UP001590951">
    <property type="component" value="Unassembled WGS sequence"/>
</dbReference>
<sequence length="83" mass="9243">MRRARDFVITVDSVEKAPINTSPRIVGTQPIGLPNGKSVTNDFLDELWCSPDRKPELTAEIFPRLLQFCYAPVTNIAKIAVSL</sequence>
<name>A0ABR4AGE3_9LECA</name>
<comment type="caution">
    <text evidence="1">The sequence shown here is derived from an EMBL/GenBank/DDBJ whole genome shotgun (WGS) entry which is preliminary data.</text>
</comment>
<proteinExistence type="predicted"/>